<reference evidence="2 3" key="1">
    <citation type="journal article" date="2019" name="Mol. Ecol. Resour.">
        <title>Chromosome-level genome assembly of Triplophysa tibetana, a fish adapted to the harsh high-altitude environment of the Tibetan Plateau.</title>
        <authorList>
            <person name="Yang X."/>
            <person name="Liu H."/>
            <person name="Ma Z."/>
            <person name="Zou Y."/>
            <person name="Zou M."/>
            <person name="Mao Y."/>
            <person name="Li X."/>
            <person name="Wang H."/>
            <person name="Chen T."/>
            <person name="Wang W."/>
            <person name="Yang R."/>
        </authorList>
    </citation>
    <scope>NUCLEOTIDE SEQUENCE [LARGE SCALE GENOMIC DNA]</scope>
    <source>
        <strain evidence="2">TTIB1903HZAU</strain>
        <tissue evidence="2">Muscle</tissue>
    </source>
</reference>
<keyword evidence="3" id="KW-1185">Reference proteome</keyword>
<evidence type="ECO:0000256" key="1">
    <source>
        <dbReference type="SAM" id="MobiDB-lite"/>
    </source>
</evidence>
<evidence type="ECO:0000313" key="3">
    <source>
        <dbReference type="Proteomes" id="UP000324632"/>
    </source>
</evidence>
<sequence length="128" mass="14245">MLTDRRKCGNQNPTERFCLERADVPQQLIGACLLQSRRTASHRYDNGMESIREWQDYQSRLSVARPPYHSPGENQGSQTPSHPTSVYASGFLVSPGAAERSSVWKANVELVVAASPGQRTLLSSRNEN</sequence>
<feature type="compositionally biased region" description="Polar residues" evidence="1">
    <location>
        <begin position="72"/>
        <end position="87"/>
    </location>
</feature>
<name>A0A5A9N5K3_9TELE</name>
<evidence type="ECO:0000313" key="2">
    <source>
        <dbReference type="EMBL" id="KAA0704478.1"/>
    </source>
</evidence>
<proteinExistence type="predicted"/>
<dbReference type="EMBL" id="SOYY01000022">
    <property type="protein sequence ID" value="KAA0704478.1"/>
    <property type="molecule type" value="Genomic_DNA"/>
</dbReference>
<protein>
    <submittedName>
        <fullName evidence="2">Uncharacterized protein</fullName>
    </submittedName>
</protein>
<dbReference type="Proteomes" id="UP000324632">
    <property type="component" value="Chromosome 22"/>
</dbReference>
<organism evidence="2 3">
    <name type="scientific">Triplophysa tibetana</name>
    <dbReference type="NCBI Taxonomy" id="1572043"/>
    <lineage>
        <taxon>Eukaryota</taxon>
        <taxon>Metazoa</taxon>
        <taxon>Chordata</taxon>
        <taxon>Craniata</taxon>
        <taxon>Vertebrata</taxon>
        <taxon>Euteleostomi</taxon>
        <taxon>Actinopterygii</taxon>
        <taxon>Neopterygii</taxon>
        <taxon>Teleostei</taxon>
        <taxon>Ostariophysi</taxon>
        <taxon>Cypriniformes</taxon>
        <taxon>Nemacheilidae</taxon>
        <taxon>Triplophysa</taxon>
    </lineage>
</organism>
<comment type="caution">
    <text evidence="2">The sequence shown here is derived from an EMBL/GenBank/DDBJ whole genome shotgun (WGS) entry which is preliminary data.</text>
</comment>
<gene>
    <name evidence="2" type="ORF">E1301_Tti020426</name>
</gene>
<dbReference type="AlphaFoldDB" id="A0A5A9N5K3"/>
<accession>A0A5A9N5K3</accession>
<feature type="region of interest" description="Disordered" evidence="1">
    <location>
        <begin position="62"/>
        <end position="89"/>
    </location>
</feature>